<name>A0ABW4CI14_9LACO</name>
<dbReference type="RefSeq" id="WP_203626126.1">
    <property type="nucleotide sequence ID" value="NZ_BOLQ01000002.1"/>
</dbReference>
<dbReference type="EMBL" id="JBHTOC010000003">
    <property type="protein sequence ID" value="MFD1429181.1"/>
    <property type="molecule type" value="Genomic_DNA"/>
</dbReference>
<evidence type="ECO:0008006" key="3">
    <source>
        <dbReference type="Google" id="ProtNLM"/>
    </source>
</evidence>
<reference evidence="2" key="1">
    <citation type="journal article" date="2019" name="Int. J. Syst. Evol. Microbiol.">
        <title>The Global Catalogue of Microorganisms (GCM) 10K type strain sequencing project: providing services to taxonomists for standard genome sequencing and annotation.</title>
        <authorList>
            <consortium name="The Broad Institute Genomics Platform"/>
            <consortium name="The Broad Institute Genome Sequencing Center for Infectious Disease"/>
            <person name="Wu L."/>
            <person name="Ma J."/>
        </authorList>
    </citation>
    <scope>NUCLEOTIDE SEQUENCE [LARGE SCALE GENOMIC DNA]</scope>
    <source>
        <strain evidence="2">CCM 8980</strain>
    </source>
</reference>
<accession>A0ABW4CI14</accession>
<gene>
    <name evidence="1" type="ORF">ACFQ4P_02810</name>
</gene>
<sequence>MPFSFVPYHAAALTGVQNPADVERFNAHLPNARLVLAGATPLAAVTHWKNAVHPQLMPVAVLLAETCPTETFPALIEAIVANWLAIAKAQHFAGISLTTQSDATALASELNMRGMRRVRTTYLPEVPLSAVTAGKTAVRTGAASKPTTSPAVASRVLTLRELLATQPLATSFKKTVQAAYAAVHQLNPVREMTPDEWWHLIEADLLQELPTALVDETGQVRAFALSYRASAQVAECGYVFGEEDALLPLWQKVVEALQARGFTTLTGEFDDTDPCALAVLSTLPQVGLAELATFVIKF</sequence>
<comment type="caution">
    <text evidence="1">The sequence shown here is derived from an EMBL/GenBank/DDBJ whole genome shotgun (WGS) entry which is preliminary data.</text>
</comment>
<evidence type="ECO:0000313" key="1">
    <source>
        <dbReference type="EMBL" id="MFD1429181.1"/>
    </source>
</evidence>
<proteinExistence type="predicted"/>
<protein>
    <recommendedName>
        <fullName evidence="3">GNAT family N-acetyltransferase</fullName>
    </recommendedName>
</protein>
<organism evidence="1 2">
    <name type="scientific">Lacticaseibacillus mingshuiensis</name>
    <dbReference type="NCBI Taxonomy" id="2799574"/>
    <lineage>
        <taxon>Bacteria</taxon>
        <taxon>Bacillati</taxon>
        <taxon>Bacillota</taxon>
        <taxon>Bacilli</taxon>
        <taxon>Lactobacillales</taxon>
        <taxon>Lactobacillaceae</taxon>
        <taxon>Lacticaseibacillus</taxon>
    </lineage>
</organism>
<evidence type="ECO:0000313" key="2">
    <source>
        <dbReference type="Proteomes" id="UP001597196"/>
    </source>
</evidence>
<keyword evidence="2" id="KW-1185">Reference proteome</keyword>
<dbReference type="Proteomes" id="UP001597196">
    <property type="component" value="Unassembled WGS sequence"/>
</dbReference>